<evidence type="ECO:0000313" key="2">
    <source>
        <dbReference type="Proteomes" id="UP000018808"/>
    </source>
</evidence>
<reference evidence="1 2" key="1">
    <citation type="journal article" date="2014" name="Nature">
        <title>Viral tagging reveals discrete populations in Synechococcus viral genome sequence space.</title>
        <authorList>
            <person name="Deng L."/>
            <person name="Ignacio Espinoza J.C."/>
            <person name="Gregory A.C."/>
            <person name="Poulos B.T."/>
            <person name="Weitz J.S."/>
            <person name="Hugenholtz P."/>
            <person name="Sullivan M.B."/>
        </authorList>
    </citation>
    <scope>NUCLEOTIDE SEQUENCE [LARGE SCALE GENOMIC DNA]</scope>
</reference>
<name>V5US08_9CAUD</name>
<evidence type="ECO:0000313" key="1">
    <source>
        <dbReference type="EMBL" id="AHB80423.1"/>
    </source>
</evidence>
<dbReference type="Proteomes" id="UP000018808">
    <property type="component" value="Segment"/>
</dbReference>
<dbReference type="RefSeq" id="YP_009008143.1">
    <property type="nucleotide sequence ID" value="NC_023587.1"/>
</dbReference>
<proteinExistence type="predicted"/>
<dbReference type="KEGG" id="vg:18504585"/>
<dbReference type="GeneID" id="18504585"/>
<accession>V5US08</accession>
<gene>
    <name evidence="1" type="ORF">S-MbCM7_009</name>
</gene>
<sequence>MSELQTTRSFKFKSVVVTDKKGNKQPITALCASFTYGEKITSPFVSATLLVIDSAGAFDIIAYAGGEKVTITLTDTIKDIQNKEDVVYELYVWKVANRYVSDQKQHYTIGLISREAIINEGLRVQTPLEGKAEKIIDKDLLQGVLKTEKTMFSDPSQFEIKLLPNRRRPFDIIHSVTSKTVPQQKKWGTETVSGNSANDSINGTAGYFFWESKRGFNFYSVDGLCKLDDENRPPWGPYVDAPGNADGSDPQFTVLKASFESEIDVMSNLRVGKYSSLMIFFNPSTGQYDEYVYNLKDSYEKMEHLGSGELDLIPTSEIELSEYPTRYMSTILDHETWFSGATPADPESEAGSSAPAPYADWQKYFAAQSLSRYTSLTNQRATVVIPGNSDICAGDLVNIQLKSKLSSSDRAREPYDLESSGVYLIDEAIHSFDAAAGANGKYQTTLVLLRDAYGVPNTDSNH</sequence>
<dbReference type="EMBL" id="KF156338">
    <property type="protein sequence ID" value="AHB80423.1"/>
    <property type="molecule type" value="Genomic_DNA"/>
</dbReference>
<keyword evidence="2" id="KW-1185">Reference proteome</keyword>
<organism evidence="1 2">
    <name type="scientific">Synechococcus phage ACG-2014h</name>
    <dbReference type="NCBI Taxonomy" id="1340810"/>
    <lineage>
        <taxon>Viruses</taxon>
        <taxon>Duplodnaviria</taxon>
        <taxon>Heunggongvirae</taxon>
        <taxon>Uroviricota</taxon>
        <taxon>Caudoviricetes</taxon>
        <taxon>Pantevenvirales</taxon>
        <taxon>Kyanoviridae</taxon>
        <taxon>Sedonavirus</taxon>
        <taxon>Sedonavirus tusconh</taxon>
    </lineage>
</organism>
<protein>
    <submittedName>
        <fullName evidence="1">Uncharacterized protein</fullName>
    </submittedName>
</protein>
<dbReference type="OrthoDB" id="13640at10239"/>